<evidence type="ECO:0000313" key="5">
    <source>
        <dbReference type="Proteomes" id="UP001242811"/>
    </source>
</evidence>
<evidence type="ECO:0000256" key="1">
    <source>
        <dbReference type="ARBA" id="ARBA00022857"/>
    </source>
</evidence>
<sequence length="329" mass="35290">MKAIHIEKSGGSEVLQVKEFPDLQPDKGEMIIDVAYAGVGLVDVLMRNGDYPMIPFPMIPGIEVSGFVRSIGDGVVGFKVGEPVVSMTMLDLGGYATQARVRPHLTISLEQFGDSVGLEKSVASIINLTTAYMAIQHVSKLQKGETILIHSATGGLGSFLGQIAKKLGAKKVLGTVGSLDKVNLASSLGYDELFIREDFVSETKRVTEGQGIDIIIDPVGGETRKQSLELLKPLGKLIFIGNSSGDEYLYPTNNDSMLKNHIIIGFGLGPYAVHAPNEVAKAAREALQMIANNEIKVDISGIYPLEQAAQAHLDLESRKTTGKLLLKSS</sequence>
<dbReference type="SUPFAM" id="SSF50129">
    <property type="entry name" value="GroES-like"/>
    <property type="match status" value="1"/>
</dbReference>
<dbReference type="Gene3D" id="3.40.50.720">
    <property type="entry name" value="NAD(P)-binding Rossmann-like Domain"/>
    <property type="match status" value="1"/>
</dbReference>
<dbReference type="InterPro" id="IPR013154">
    <property type="entry name" value="ADH-like_N"/>
</dbReference>
<dbReference type="Gene3D" id="3.90.180.10">
    <property type="entry name" value="Medium-chain alcohol dehydrogenases, catalytic domain"/>
    <property type="match status" value="1"/>
</dbReference>
<dbReference type="SUPFAM" id="SSF51735">
    <property type="entry name" value="NAD(P)-binding Rossmann-fold domains"/>
    <property type="match status" value="1"/>
</dbReference>
<keyword evidence="5" id="KW-1185">Reference proteome</keyword>
<feature type="domain" description="Enoyl reductase (ER)" evidence="3">
    <location>
        <begin position="10"/>
        <end position="326"/>
    </location>
</feature>
<dbReference type="Proteomes" id="UP001242811">
    <property type="component" value="Unassembled WGS sequence"/>
</dbReference>
<reference evidence="4 5" key="1">
    <citation type="submission" date="2023-07" db="EMBL/GenBank/DDBJ databases">
        <title>Genomic Encyclopedia of Type Strains, Phase IV (KMG-IV): sequencing the most valuable type-strain genomes for metagenomic binning, comparative biology and taxonomic classification.</title>
        <authorList>
            <person name="Goeker M."/>
        </authorList>
    </citation>
    <scope>NUCLEOTIDE SEQUENCE [LARGE SCALE GENOMIC DNA]</scope>
    <source>
        <strain evidence="4 5">DSM 14914</strain>
    </source>
</reference>
<dbReference type="InterPro" id="IPR013149">
    <property type="entry name" value="ADH-like_C"/>
</dbReference>
<dbReference type="Pfam" id="PF00107">
    <property type="entry name" value="ADH_zinc_N"/>
    <property type="match status" value="1"/>
</dbReference>
<name>A0ABU0L496_9BACL</name>
<dbReference type="EMBL" id="JAUSWA010000031">
    <property type="protein sequence ID" value="MDQ0496106.1"/>
    <property type="molecule type" value="Genomic_DNA"/>
</dbReference>
<evidence type="ECO:0000259" key="3">
    <source>
        <dbReference type="SMART" id="SM00829"/>
    </source>
</evidence>
<dbReference type="PANTHER" id="PTHR48106">
    <property type="entry name" value="QUINONE OXIDOREDUCTASE PIG3-RELATED"/>
    <property type="match status" value="1"/>
</dbReference>
<dbReference type="SMART" id="SM00829">
    <property type="entry name" value="PKS_ER"/>
    <property type="match status" value="1"/>
</dbReference>
<gene>
    <name evidence="4" type="ORF">QOZ95_004292</name>
</gene>
<keyword evidence="1" id="KW-0521">NADP</keyword>
<accession>A0ABU0L496</accession>
<dbReference type="RefSeq" id="WP_025719926.1">
    <property type="nucleotide sequence ID" value="NZ_CP045298.1"/>
</dbReference>
<comment type="caution">
    <text evidence="4">The sequence shown here is derived from an EMBL/GenBank/DDBJ whole genome shotgun (WGS) entry which is preliminary data.</text>
</comment>
<dbReference type="InterPro" id="IPR020843">
    <property type="entry name" value="ER"/>
</dbReference>
<evidence type="ECO:0000256" key="2">
    <source>
        <dbReference type="ARBA" id="ARBA00023002"/>
    </source>
</evidence>
<protein>
    <submittedName>
        <fullName evidence="4">NADPH:quinone reductase-like Zn-dependent oxidoreductase</fullName>
    </submittedName>
</protein>
<dbReference type="PANTHER" id="PTHR48106:SF13">
    <property type="entry name" value="QUINONE OXIDOREDUCTASE-RELATED"/>
    <property type="match status" value="1"/>
</dbReference>
<keyword evidence="2" id="KW-0560">Oxidoreductase</keyword>
<dbReference type="Pfam" id="PF08240">
    <property type="entry name" value="ADH_N"/>
    <property type="match status" value="1"/>
</dbReference>
<proteinExistence type="predicted"/>
<organism evidence="4 5">
    <name type="scientific">Paenibacillus brasilensis</name>
    <dbReference type="NCBI Taxonomy" id="128574"/>
    <lineage>
        <taxon>Bacteria</taxon>
        <taxon>Bacillati</taxon>
        <taxon>Bacillota</taxon>
        <taxon>Bacilli</taxon>
        <taxon>Bacillales</taxon>
        <taxon>Paenibacillaceae</taxon>
        <taxon>Paenibacillus</taxon>
    </lineage>
</organism>
<evidence type="ECO:0000313" key="4">
    <source>
        <dbReference type="EMBL" id="MDQ0496106.1"/>
    </source>
</evidence>
<dbReference type="InterPro" id="IPR036291">
    <property type="entry name" value="NAD(P)-bd_dom_sf"/>
</dbReference>
<dbReference type="InterPro" id="IPR011032">
    <property type="entry name" value="GroES-like_sf"/>
</dbReference>